<feature type="compositionally biased region" description="Basic residues" evidence="1">
    <location>
        <begin position="185"/>
        <end position="200"/>
    </location>
</feature>
<evidence type="ECO:0000256" key="1">
    <source>
        <dbReference type="SAM" id="MobiDB-lite"/>
    </source>
</evidence>
<feature type="region of interest" description="Disordered" evidence="1">
    <location>
        <begin position="28"/>
        <end position="207"/>
    </location>
</feature>
<feature type="compositionally biased region" description="Acidic residues" evidence="1">
    <location>
        <begin position="164"/>
        <end position="174"/>
    </location>
</feature>
<evidence type="ECO:0000313" key="2">
    <source>
        <dbReference type="EMBL" id="KAF4978508.1"/>
    </source>
</evidence>
<evidence type="ECO:0000313" key="3">
    <source>
        <dbReference type="Proteomes" id="UP000635477"/>
    </source>
</evidence>
<feature type="compositionally biased region" description="Acidic residues" evidence="1">
    <location>
        <begin position="143"/>
        <end position="154"/>
    </location>
</feature>
<gene>
    <name evidence="2" type="ORF">FZEAL_5128</name>
</gene>
<name>A0A8H4UKC3_9HYPO</name>
<dbReference type="AlphaFoldDB" id="A0A8H4UKC3"/>
<comment type="caution">
    <text evidence="2">The sequence shown here is derived from an EMBL/GenBank/DDBJ whole genome shotgun (WGS) entry which is preliminary data.</text>
</comment>
<dbReference type="OrthoDB" id="4961474at2759"/>
<sequence>MPPDPLPLAANRAALSNRISLLLASQSSVLKNMTLTRPAPTSKRRAAPDSAENGDGDGDLLRGARPNEGVGYVPEKKDAQRVGNAKEERLLRGRTGKDGKQRKKADESESEEDVGRSALGKRKRPRREAEPEPEPAVQAQGEVEVEVEVEDEDRQGEPAKSDGDVDVQDAVEDDQNVKPSDATPKKKRKRKNKPKKKKTKSGNDGEE</sequence>
<protein>
    <submittedName>
        <fullName evidence="2">Uncharacterized protein</fullName>
    </submittedName>
</protein>
<dbReference type="EMBL" id="JABEYC010000363">
    <property type="protein sequence ID" value="KAF4978508.1"/>
    <property type="molecule type" value="Genomic_DNA"/>
</dbReference>
<organism evidence="2 3">
    <name type="scientific">Fusarium zealandicum</name>
    <dbReference type="NCBI Taxonomy" id="1053134"/>
    <lineage>
        <taxon>Eukaryota</taxon>
        <taxon>Fungi</taxon>
        <taxon>Dikarya</taxon>
        <taxon>Ascomycota</taxon>
        <taxon>Pezizomycotina</taxon>
        <taxon>Sordariomycetes</taxon>
        <taxon>Hypocreomycetidae</taxon>
        <taxon>Hypocreales</taxon>
        <taxon>Nectriaceae</taxon>
        <taxon>Fusarium</taxon>
        <taxon>Fusarium staphyleae species complex</taxon>
    </lineage>
</organism>
<reference evidence="2" key="2">
    <citation type="submission" date="2020-05" db="EMBL/GenBank/DDBJ databases">
        <authorList>
            <person name="Kim H.-S."/>
            <person name="Proctor R.H."/>
            <person name="Brown D.W."/>
        </authorList>
    </citation>
    <scope>NUCLEOTIDE SEQUENCE</scope>
    <source>
        <strain evidence="2">NRRL 22465</strain>
    </source>
</reference>
<reference evidence="2" key="1">
    <citation type="journal article" date="2020" name="BMC Genomics">
        <title>Correction to: Identification and distribution of gene clusters required for synthesis of sphingolipid metabolism inhibitors in diverse species of the filamentous fungus Fusarium.</title>
        <authorList>
            <person name="Kim H.S."/>
            <person name="Lohmar J.M."/>
            <person name="Busman M."/>
            <person name="Brown D.W."/>
            <person name="Naumann T.A."/>
            <person name="Divon H.H."/>
            <person name="Lysoe E."/>
            <person name="Uhlig S."/>
            <person name="Proctor R.H."/>
        </authorList>
    </citation>
    <scope>NUCLEOTIDE SEQUENCE</scope>
    <source>
        <strain evidence="2">NRRL 22465</strain>
    </source>
</reference>
<proteinExistence type="predicted"/>
<keyword evidence="3" id="KW-1185">Reference proteome</keyword>
<accession>A0A8H4UKC3</accession>
<dbReference type="Proteomes" id="UP000635477">
    <property type="component" value="Unassembled WGS sequence"/>
</dbReference>
<feature type="compositionally biased region" description="Basic and acidic residues" evidence="1">
    <location>
        <begin position="74"/>
        <end position="107"/>
    </location>
</feature>